<evidence type="ECO:0000256" key="1">
    <source>
        <dbReference type="SAM" id="SignalP"/>
    </source>
</evidence>
<protein>
    <submittedName>
        <fullName evidence="2">Uncharacterized protein</fullName>
    </submittedName>
</protein>
<keyword evidence="1" id="KW-0732">Signal</keyword>
<feature type="signal peptide" evidence="1">
    <location>
        <begin position="1"/>
        <end position="17"/>
    </location>
</feature>
<dbReference type="EMBL" id="LN890996">
    <property type="protein sequence ID" value="CUS12294.1"/>
    <property type="molecule type" value="Genomic_DNA"/>
</dbReference>
<name>A0A292PYR5_9PEZI</name>
<evidence type="ECO:0000313" key="2">
    <source>
        <dbReference type="EMBL" id="CUS12294.1"/>
    </source>
</evidence>
<dbReference type="Proteomes" id="UP001412239">
    <property type="component" value="Unassembled WGS sequence"/>
</dbReference>
<gene>
    <name evidence="2" type="ORF">GSTUAT00003620001</name>
</gene>
<evidence type="ECO:0000313" key="3">
    <source>
        <dbReference type="Proteomes" id="UP001412239"/>
    </source>
</evidence>
<sequence>MARATFSLLSLLSLTLANHFTPGAWKPAVWGSPSWTNTFDTTVISGLITESQLLFVSPLSVSCWNASQSNIHSEEECTTAWTLMRYINNSFLKYNFTKGDVGATMLYENAGFRMNINHMPKRRGQGSGYSWSDWGVGEARSRLLILRIGEL</sequence>
<keyword evidence="3" id="KW-1185">Reference proteome</keyword>
<proteinExistence type="predicted"/>
<organism evidence="2 3">
    <name type="scientific">Tuber aestivum</name>
    <name type="common">summer truffle</name>
    <dbReference type="NCBI Taxonomy" id="59557"/>
    <lineage>
        <taxon>Eukaryota</taxon>
        <taxon>Fungi</taxon>
        <taxon>Dikarya</taxon>
        <taxon>Ascomycota</taxon>
        <taxon>Pezizomycotina</taxon>
        <taxon>Pezizomycetes</taxon>
        <taxon>Pezizales</taxon>
        <taxon>Tuberaceae</taxon>
        <taxon>Tuber</taxon>
    </lineage>
</organism>
<accession>A0A292PYR5</accession>
<reference evidence="2" key="1">
    <citation type="submission" date="2015-10" db="EMBL/GenBank/DDBJ databases">
        <authorList>
            <person name="Regsiter A."/>
            <person name="william w."/>
        </authorList>
    </citation>
    <scope>NUCLEOTIDE SEQUENCE</scope>
    <source>
        <strain evidence="2">Montdore</strain>
    </source>
</reference>
<feature type="chain" id="PRO_5012064398" evidence="1">
    <location>
        <begin position="18"/>
        <end position="151"/>
    </location>
</feature>
<dbReference type="AlphaFoldDB" id="A0A292PYR5"/>